<accession>A0ABT4VVZ4</accession>
<evidence type="ECO:0000313" key="3">
    <source>
        <dbReference type="Proteomes" id="UP001148313"/>
    </source>
</evidence>
<dbReference type="RefSeq" id="WP_271092766.1">
    <property type="nucleotide sequence ID" value="NZ_JAPJZH010000041.1"/>
</dbReference>
<protein>
    <submittedName>
        <fullName evidence="2">Uncharacterized protein</fullName>
    </submittedName>
</protein>
<name>A0ABT4VVZ4_9HYPH</name>
<feature type="region of interest" description="Disordered" evidence="1">
    <location>
        <begin position="1"/>
        <end position="23"/>
    </location>
</feature>
<reference evidence="2" key="1">
    <citation type="submission" date="2022-11" db="EMBL/GenBank/DDBJ databases">
        <title>Hoeflea poritis sp. nov., isolated from scleractinian coral Porites lutea.</title>
        <authorList>
            <person name="Zhang G."/>
            <person name="Wei Q."/>
            <person name="Cai L."/>
        </authorList>
    </citation>
    <scope>NUCLEOTIDE SEQUENCE</scope>
    <source>
        <strain evidence="2">E7-10</strain>
    </source>
</reference>
<dbReference type="Proteomes" id="UP001148313">
    <property type="component" value="Unassembled WGS sequence"/>
</dbReference>
<organism evidence="2 3">
    <name type="scientific">Hoeflea poritis</name>
    <dbReference type="NCBI Taxonomy" id="2993659"/>
    <lineage>
        <taxon>Bacteria</taxon>
        <taxon>Pseudomonadati</taxon>
        <taxon>Pseudomonadota</taxon>
        <taxon>Alphaproteobacteria</taxon>
        <taxon>Hyphomicrobiales</taxon>
        <taxon>Rhizobiaceae</taxon>
        <taxon>Hoeflea</taxon>
    </lineage>
</organism>
<evidence type="ECO:0000313" key="2">
    <source>
        <dbReference type="EMBL" id="MDA4848882.1"/>
    </source>
</evidence>
<gene>
    <name evidence="2" type="ORF">OOZ53_26290</name>
</gene>
<evidence type="ECO:0000256" key="1">
    <source>
        <dbReference type="SAM" id="MobiDB-lite"/>
    </source>
</evidence>
<keyword evidence="3" id="KW-1185">Reference proteome</keyword>
<proteinExistence type="predicted"/>
<comment type="caution">
    <text evidence="2">The sequence shown here is derived from an EMBL/GenBank/DDBJ whole genome shotgun (WGS) entry which is preliminary data.</text>
</comment>
<dbReference type="EMBL" id="JAPJZH010000041">
    <property type="protein sequence ID" value="MDA4848882.1"/>
    <property type="molecule type" value="Genomic_DNA"/>
</dbReference>
<sequence>MTSSEQDQTAELYFHTPGSGNRKATSYRRFATVAAAVSFVMNEITPRDRSSCFLEFGEHRLGYKDIKKLHQRENASNGQTDGKAN</sequence>